<proteinExistence type="predicted"/>
<protein>
    <submittedName>
        <fullName evidence="1">Uncharacterized protein</fullName>
    </submittedName>
</protein>
<evidence type="ECO:0000313" key="1">
    <source>
        <dbReference type="EMBL" id="EGZ07470.1"/>
    </source>
</evidence>
<sequence length="247" mass="27808">MLLARLRSPTAVTRSLQTRAFSNMLGAATQKTEKAAAEAAEAAPPAPRGDIVLDGFAKRQFDDKTYSGTKLDFDKQEFVRKINEIYEANGKQLVDGYAPFCKHLFVKNFTGARLNMVAITQANAHMLMSDYEARTEYELPVLSRWFPSHSVTPKVAEYLDIILYSREQIIKENEAVDVPADPTHDDSPWGIISIKAQDVDHELPMKPITMMRNAVGKEQGGSGVPIDRDEYMKAVEYWRNHAVIKKM</sequence>
<dbReference type="PANTHER" id="PTHR38666:SF2">
    <property type="entry name" value="FLAGELLAR ASSOCIATED PROTEIN"/>
    <property type="match status" value="1"/>
</dbReference>
<evidence type="ECO:0000313" key="2">
    <source>
        <dbReference type="Proteomes" id="UP000002640"/>
    </source>
</evidence>
<dbReference type="InParanoid" id="G5AA41"/>
<reference evidence="1 2" key="1">
    <citation type="journal article" date="2006" name="Science">
        <title>Phytophthora genome sequences uncover evolutionary origins and mechanisms of pathogenesis.</title>
        <authorList>
            <person name="Tyler B.M."/>
            <person name="Tripathy S."/>
            <person name="Zhang X."/>
            <person name="Dehal P."/>
            <person name="Jiang R.H."/>
            <person name="Aerts A."/>
            <person name="Arredondo F.D."/>
            <person name="Baxter L."/>
            <person name="Bensasson D."/>
            <person name="Beynon J.L."/>
            <person name="Chapman J."/>
            <person name="Damasceno C.M."/>
            <person name="Dorrance A.E."/>
            <person name="Dou D."/>
            <person name="Dickerman A.W."/>
            <person name="Dubchak I.L."/>
            <person name="Garbelotto M."/>
            <person name="Gijzen M."/>
            <person name="Gordon S.G."/>
            <person name="Govers F."/>
            <person name="Grunwald N.J."/>
            <person name="Huang W."/>
            <person name="Ivors K.L."/>
            <person name="Jones R.W."/>
            <person name="Kamoun S."/>
            <person name="Krampis K."/>
            <person name="Lamour K.H."/>
            <person name="Lee M.K."/>
            <person name="McDonald W.H."/>
            <person name="Medina M."/>
            <person name="Meijer H.J."/>
            <person name="Nordberg E.K."/>
            <person name="Maclean D.J."/>
            <person name="Ospina-Giraldo M.D."/>
            <person name="Morris P.F."/>
            <person name="Phuntumart V."/>
            <person name="Putnam N.H."/>
            <person name="Rash S."/>
            <person name="Rose J.K."/>
            <person name="Sakihama Y."/>
            <person name="Salamov A.A."/>
            <person name="Savidor A."/>
            <person name="Scheuring C.F."/>
            <person name="Smith B.M."/>
            <person name="Sobral B.W."/>
            <person name="Terry A."/>
            <person name="Torto-Alalibo T.A."/>
            <person name="Win J."/>
            <person name="Xu Z."/>
            <person name="Zhang H."/>
            <person name="Grigoriev I.V."/>
            <person name="Rokhsar D.S."/>
            <person name="Boore J.L."/>
        </authorList>
    </citation>
    <scope>NUCLEOTIDE SEQUENCE [LARGE SCALE GENOMIC DNA]</scope>
    <source>
        <strain evidence="1 2">P6497</strain>
    </source>
</reference>
<dbReference type="InterPro" id="IPR021610">
    <property type="entry name" value="DUF3228"/>
</dbReference>
<name>G5AA41_PHYSP</name>
<dbReference type="SMR" id="G5AA41"/>
<dbReference type="PANTHER" id="PTHR38666">
    <property type="match status" value="1"/>
</dbReference>
<dbReference type="Gene3D" id="3.30.2310.50">
    <property type="entry name" value="Protein of unknown function (DUF3228), domain 1"/>
    <property type="match status" value="2"/>
</dbReference>
<organism evidence="1 2">
    <name type="scientific">Phytophthora sojae (strain P6497)</name>
    <name type="common">Soybean stem and root rot agent</name>
    <name type="synonym">Phytophthora megasperma f. sp. glycines</name>
    <dbReference type="NCBI Taxonomy" id="1094619"/>
    <lineage>
        <taxon>Eukaryota</taxon>
        <taxon>Sar</taxon>
        <taxon>Stramenopiles</taxon>
        <taxon>Oomycota</taxon>
        <taxon>Peronosporomycetes</taxon>
        <taxon>Peronosporales</taxon>
        <taxon>Peronosporaceae</taxon>
        <taxon>Phytophthora</taxon>
    </lineage>
</organism>
<dbReference type="Pfam" id="PF11539">
    <property type="entry name" value="DUF3228"/>
    <property type="match status" value="1"/>
</dbReference>
<dbReference type="STRING" id="1094619.G5AA41"/>
<dbReference type="Proteomes" id="UP000002640">
    <property type="component" value="Unassembled WGS sequence"/>
</dbReference>
<dbReference type="AlphaFoldDB" id="G5AA41"/>
<keyword evidence="2" id="KW-1185">Reference proteome</keyword>
<accession>G5AA41</accession>
<gene>
    <name evidence="1" type="ORF">PHYSODRAFT_356030</name>
</gene>
<dbReference type="EMBL" id="JH159162">
    <property type="protein sequence ID" value="EGZ07470.1"/>
    <property type="molecule type" value="Genomic_DNA"/>
</dbReference>
<dbReference type="KEGG" id="psoj:PHYSODRAFT_356030"/>
<dbReference type="GeneID" id="20649921"/>
<dbReference type="RefSeq" id="XP_009537036.1">
    <property type="nucleotide sequence ID" value="XM_009538741.1"/>
</dbReference>
<dbReference type="OMA" id="VHRNWTS"/>